<dbReference type="SUPFAM" id="SSF55729">
    <property type="entry name" value="Acyl-CoA N-acyltransferases (Nat)"/>
    <property type="match status" value="1"/>
</dbReference>
<dbReference type="InterPro" id="IPR016181">
    <property type="entry name" value="Acyl_CoA_acyltransferase"/>
</dbReference>
<reference evidence="2 3" key="1">
    <citation type="submission" date="2017-05" db="EMBL/GenBank/DDBJ databases">
        <authorList>
            <person name="Song R."/>
            <person name="Chenine A.L."/>
            <person name="Ruprecht R.M."/>
        </authorList>
    </citation>
    <scope>NUCLEOTIDE SEQUENCE [LARGE SCALE GENOMIC DNA]</scope>
    <source>
        <strain evidence="2 3">PSBB019</strain>
    </source>
</reference>
<dbReference type="InterPro" id="IPR000182">
    <property type="entry name" value="GNAT_dom"/>
</dbReference>
<evidence type="ECO:0000259" key="1">
    <source>
        <dbReference type="Pfam" id="PF13302"/>
    </source>
</evidence>
<keyword evidence="2" id="KW-0808">Transferase</keyword>
<protein>
    <submittedName>
        <fullName evidence="2">GNAT family N-acetyltransferase</fullName>
    </submittedName>
</protein>
<name>A0A1Y0I232_CELCE</name>
<organism evidence="2 3">
    <name type="scientific">Cellulosimicrobium cellulans</name>
    <name type="common">Arthrobacter luteus</name>
    <dbReference type="NCBI Taxonomy" id="1710"/>
    <lineage>
        <taxon>Bacteria</taxon>
        <taxon>Bacillati</taxon>
        <taxon>Actinomycetota</taxon>
        <taxon>Actinomycetes</taxon>
        <taxon>Micrococcales</taxon>
        <taxon>Promicromonosporaceae</taxon>
        <taxon>Cellulosimicrobium</taxon>
    </lineage>
</organism>
<dbReference type="PANTHER" id="PTHR43610:SF1">
    <property type="entry name" value="N-ACETYLTRANSFERASE DOMAIN-CONTAINING PROTEIN"/>
    <property type="match status" value="1"/>
</dbReference>
<evidence type="ECO:0000313" key="3">
    <source>
        <dbReference type="Proteomes" id="UP000196228"/>
    </source>
</evidence>
<dbReference type="EMBL" id="CP021383">
    <property type="protein sequence ID" value="ARU53826.1"/>
    <property type="molecule type" value="Genomic_DNA"/>
</dbReference>
<proteinExistence type="predicted"/>
<gene>
    <name evidence="2" type="ORF">CBR64_11025</name>
</gene>
<dbReference type="PANTHER" id="PTHR43610">
    <property type="entry name" value="BLL6696 PROTEIN"/>
    <property type="match status" value="1"/>
</dbReference>
<feature type="domain" description="N-acetyltransferase" evidence="1">
    <location>
        <begin position="13"/>
        <end position="158"/>
    </location>
</feature>
<dbReference type="KEGG" id="cceu:CBR64_11025"/>
<dbReference type="GO" id="GO:0016747">
    <property type="term" value="F:acyltransferase activity, transferring groups other than amino-acyl groups"/>
    <property type="evidence" value="ECO:0007669"/>
    <property type="project" value="InterPro"/>
</dbReference>
<sequence>MQHETTLEGFGVRLVPLDDSHAPALGALVDDGIWAGMSSRVPSGTDAMTRYVRDAVAAPGRLAFAVVGSGSSAASDGAPDGADVVRGSTSLYEWVPSQGRIELGSTFYAREWWGGVTNPACKYLLLRHAFEDLGVSRVALRADARNSRSIGAIRRLGAVPEGVLRSHRVAPDGSRQDTAYFSILLDEWPAVRDGLLARLDALRGDGRTGPVDNVSGRSVRH</sequence>
<dbReference type="Proteomes" id="UP000196228">
    <property type="component" value="Chromosome"/>
</dbReference>
<dbReference type="OrthoDB" id="9795199at2"/>
<dbReference type="AlphaFoldDB" id="A0A1Y0I232"/>
<accession>A0A1Y0I232</accession>
<dbReference type="Pfam" id="PF13302">
    <property type="entry name" value="Acetyltransf_3"/>
    <property type="match status" value="1"/>
</dbReference>
<dbReference type="Gene3D" id="3.40.630.30">
    <property type="match status" value="1"/>
</dbReference>
<evidence type="ECO:0000313" key="2">
    <source>
        <dbReference type="EMBL" id="ARU53826.1"/>
    </source>
</evidence>
<dbReference type="RefSeq" id="WP_087472729.1">
    <property type="nucleotide sequence ID" value="NZ_CP021383.1"/>
</dbReference>